<keyword evidence="2" id="KW-1185">Reference proteome</keyword>
<name>A0ABS0SXX6_9CAUL</name>
<gene>
    <name evidence="1" type="ORF">I4Q42_12340</name>
</gene>
<accession>A0ABS0SXX6</accession>
<dbReference type="EMBL" id="JADWOX010000007">
    <property type="protein sequence ID" value="MBI1684458.1"/>
    <property type="molecule type" value="Genomic_DNA"/>
</dbReference>
<organism evidence="1 2">
    <name type="scientific">Caulobacter hibisci</name>
    <dbReference type="NCBI Taxonomy" id="2035993"/>
    <lineage>
        <taxon>Bacteria</taxon>
        <taxon>Pseudomonadati</taxon>
        <taxon>Pseudomonadota</taxon>
        <taxon>Alphaproteobacteria</taxon>
        <taxon>Caulobacterales</taxon>
        <taxon>Caulobacteraceae</taxon>
        <taxon>Caulobacter</taxon>
    </lineage>
</organism>
<evidence type="ECO:0008006" key="3">
    <source>
        <dbReference type="Google" id="ProtNLM"/>
    </source>
</evidence>
<evidence type="ECO:0000313" key="2">
    <source>
        <dbReference type="Proteomes" id="UP000639859"/>
    </source>
</evidence>
<dbReference type="Proteomes" id="UP000639859">
    <property type="component" value="Unassembled WGS sequence"/>
</dbReference>
<dbReference type="RefSeq" id="WP_198576371.1">
    <property type="nucleotide sequence ID" value="NZ_JADWOX010000007.1"/>
</dbReference>
<comment type="caution">
    <text evidence="1">The sequence shown here is derived from an EMBL/GenBank/DDBJ whole genome shotgun (WGS) entry which is preliminary data.</text>
</comment>
<evidence type="ECO:0000313" key="1">
    <source>
        <dbReference type="EMBL" id="MBI1684458.1"/>
    </source>
</evidence>
<reference evidence="1 2" key="1">
    <citation type="submission" date="2020-11" db="EMBL/GenBank/DDBJ databases">
        <title>genome sequence of strain KACC 18849.</title>
        <authorList>
            <person name="Gao J."/>
            <person name="Zhang X."/>
        </authorList>
    </citation>
    <scope>NUCLEOTIDE SEQUENCE [LARGE SCALE GENOMIC DNA]</scope>
    <source>
        <strain evidence="1 2">KACC 18849</strain>
    </source>
</reference>
<proteinExistence type="predicted"/>
<dbReference type="Pfam" id="PF19821">
    <property type="entry name" value="Phage_capsid_2"/>
    <property type="match status" value="1"/>
</dbReference>
<protein>
    <recommendedName>
        <fullName evidence="3">Capsid protein</fullName>
    </recommendedName>
</protein>
<sequence length="313" mass="34584">MAENTELSQYVPGFKANLNLAPQQTDSRLLASVDSELNYSEPGTGFNADDVGISDPEDVNTRVPDTPDKFLDKTRRVGFFTTFQDSAWVDNVDKVAELVDPTNPTMQALMAGRWRKADAGIIAAMYGPAYEKADENAVPTAIAFPAAQIIAANDITFSHQDESVPNDASDYGMSIGKMIEANLLLDDSDIEGERFAAFGPAQVADLLRRVPATSKYYNEVQALSEGKIDKLLGFTIRRLPRKRLLLKDGTTNIRRVPFWIKPAVVYKGRSITEANIRPRADKSDTPQAFYKAQHGGSRRYDRGVVDVQCKETV</sequence>
<dbReference type="InterPro" id="IPR045565">
    <property type="entry name" value="Phage_capsid_2"/>
</dbReference>